<name>A0ACC1T7N8_9APHY</name>
<protein>
    <submittedName>
        <fullName evidence="1">Uncharacterized protein</fullName>
    </submittedName>
</protein>
<evidence type="ECO:0000313" key="2">
    <source>
        <dbReference type="Proteomes" id="UP001148662"/>
    </source>
</evidence>
<gene>
    <name evidence="1" type="ORF">NM688_g2682</name>
</gene>
<keyword evidence="2" id="KW-1185">Reference proteome</keyword>
<comment type="caution">
    <text evidence="1">The sequence shown here is derived from an EMBL/GenBank/DDBJ whole genome shotgun (WGS) entry which is preliminary data.</text>
</comment>
<accession>A0ACC1T7N8</accession>
<evidence type="ECO:0000313" key="1">
    <source>
        <dbReference type="EMBL" id="KAJ3555250.1"/>
    </source>
</evidence>
<dbReference type="EMBL" id="JANHOG010000349">
    <property type="protein sequence ID" value="KAJ3555250.1"/>
    <property type="molecule type" value="Genomic_DNA"/>
</dbReference>
<sequence length="591" mass="64902">MFISQVLRRPLTACVARGAAGRYVTFPNKLHARGIITLKDHVYFSKATAEGAGRNGTVKSFGDAPLELKLSSPKSTGGKGDGQNPEQLFAMGYSSCFLGALQYVAARANKKELAEKATVTAKVYLGHPEEMEGFGLRVEITVDGCPDDALVQAAHERDALYGLHYLQPSEFAAKTPSAVGLVPSWLQLVTPPAVIWLRRRQYYGAAPLRQALLHTLIVLSSITTLYDERHDHAWSAGCKSGCSRARGWHFGRIKGVVISDDAKYCRTVLLPFLIPQAVMLLGTVFRQVFPPKPTWSSNHVPDLTNKVVLVTGGNTGIGKEACKHLLARNAKVYLAARSQSKAEAAITGLQEATGKIAIFLQLDLADLDSVKRAAEEFIAREKQLDLLFLNAGVANPPIEQLTVQGFDMTFGTNVLGHFLLLKLLEPVLKASSTPSSPSRVVWTASVAHYFSPPVNFDTLTDSSARKKLGPNGLYAQSKFITVALVNRLAKTHEDGIVYIAVDPGNIRTDLQRYSRGLAYILLNRLVLWPVEYGVLTPLYALTVPEAAEYNGKYLRPWARLGDANPATQNTAEQDRLWEYCEERVKPWFQAQ</sequence>
<reference evidence="1" key="1">
    <citation type="submission" date="2022-07" db="EMBL/GenBank/DDBJ databases">
        <title>Genome Sequence of Phlebia brevispora.</title>
        <authorList>
            <person name="Buettner E."/>
        </authorList>
    </citation>
    <scope>NUCLEOTIDE SEQUENCE</scope>
    <source>
        <strain evidence="1">MPL23</strain>
    </source>
</reference>
<dbReference type="Proteomes" id="UP001148662">
    <property type="component" value="Unassembled WGS sequence"/>
</dbReference>
<organism evidence="1 2">
    <name type="scientific">Phlebia brevispora</name>
    <dbReference type="NCBI Taxonomy" id="194682"/>
    <lineage>
        <taxon>Eukaryota</taxon>
        <taxon>Fungi</taxon>
        <taxon>Dikarya</taxon>
        <taxon>Basidiomycota</taxon>
        <taxon>Agaricomycotina</taxon>
        <taxon>Agaricomycetes</taxon>
        <taxon>Polyporales</taxon>
        <taxon>Meruliaceae</taxon>
        <taxon>Phlebia</taxon>
    </lineage>
</organism>
<proteinExistence type="predicted"/>